<feature type="domain" description="DUF7793" evidence="2">
    <location>
        <begin position="30"/>
        <end position="125"/>
    </location>
</feature>
<dbReference type="Pfam" id="PF25056">
    <property type="entry name" value="DUF7793"/>
    <property type="match status" value="1"/>
</dbReference>
<reference evidence="3 4" key="1">
    <citation type="submission" date="2019-08" db="EMBL/GenBank/DDBJ databases">
        <title>Genone of Arthrobacter echini P9.</title>
        <authorList>
            <person name="Bowman J.P."/>
        </authorList>
    </citation>
    <scope>NUCLEOTIDE SEQUENCE [LARGE SCALE GENOMIC DNA]</scope>
    <source>
        <strain evidence="3 4">P9</strain>
    </source>
</reference>
<evidence type="ECO:0000259" key="2">
    <source>
        <dbReference type="Pfam" id="PF25056"/>
    </source>
</evidence>
<protein>
    <recommendedName>
        <fullName evidence="2">DUF7793 domain-containing protein</fullName>
    </recommendedName>
</protein>
<organism evidence="3 4">
    <name type="scientific">Arthrobacter echini</name>
    <dbReference type="NCBI Taxonomy" id="1529066"/>
    <lineage>
        <taxon>Bacteria</taxon>
        <taxon>Bacillati</taxon>
        <taxon>Actinomycetota</taxon>
        <taxon>Actinomycetes</taxon>
        <taxon>Micrococcales</taxon>
        <taxon>Micrococcaceae</taxon>
        <taxon>Arthrobacter</taxon>
    </lineage>
</organism>
<name>A0A5D0XNT1_9MICC</name>
<dbReference type="AlphaFoldDB" id="A0A5D0XNT1"/>
<feature type="compositionally biased region" description="Basic and acidic residues" evidence="1">
    <location>
        <begin position="147"/>
        <end position="170"/>
    </location>
</feature>
<dbReference type="Proteomes" id="UP000323410">
    <property type="component" value="Unassembled WGS sequence"/>
</dbReference>
<evidence type="ECO:0000313" key="4">
    <source>
        <dbReference type="Proteomes" id="UP000323410"/>
    </source>
</evidence>
<evidence type="ECO:0000313" key="3">
    <source>
        <dbReference type="EMBL" id="TYC97919.1"/>
    </source>
</evidence>
<dbReference type="Gene3D" id="3.40.970.30">
    <property type="entry name" value="yp_829618.1 like domains"/>
    <property type="match status" value="1"/>
</dbReference>
<comment type="caution">
    <text evidence="3">The sequence shown here is derived from an EMBL/GenBank/DDBJ whole genome shotgun (WGS) entry which is preliminary data.</text>
</comment>
<dbReference type="OrthoDB" id="4948115at2"/>
<dbReference type="EMBL" id="VSLD01000006">
    <property type="protein sequence ID" value="TYC97919.1"/>
    <property type="molecule type" value="Genomic_DNA"/>
</dbReference>
<accession>A0A5D0XNT1</accession>
<dbReference type="InterPro" id="IPR056695">
    <property type="entry name" value="DUF7793"/>
</dbReference>
<proteinExistence type="predicted"/>
<feature type="region of interest" description="Disordered" evidence="1">
    <location>
        <begin position="145"/>
        <end position="180"/>
    </location>
</feature>
<keyword evidence="4" id="KW-1185">Reference proteome</keyword>
<dbReference type="RefSeq" id="WP_148601491.1">
    <property type="nucleotide sequence ID" value="NZ_VSLD01000006.1"/>
</dbReference>
<gene>
    <name evidence="3" type="ORF">FQ377_11940</name>
</gene>
<evidence type="ECO:0000256" key="1">
    <source>
        <dbReference type="SAM" id="MobiDB-lite"/>
    </source>
</evidence>
<sequence>MPEESSPLTGVSSFADDYRIELMEPRAVSVSMRHPLHLDREAAQRMLQGSFDVAHGLRYVVVVDMAGLLGISAEARRVMSSARNILAAAMFGDSPMDRVLAAAYARAPYPCEYFPDRQQALGWLLGHDPHCEDIHELHRERHCRPVSSEESRHRFGVVEEHARTPHRASERPPGPRHSDP</sequence>